<feature type="compositionally biased region" description="Basic and acidic residues" evidence="5">
    <location>
        <begin position="70"/>
        <end position="81"/>
    </location>
</feature>
<dbReference type="InterPro" id="IPR025110">
    <property type="entry name" value="AMP-bd_C"/>
</dbReference>
<dbReference type="EMBL" id="LAZR01045856">
    <property type="protein sequence ID" value="KKK97874.1"/>
    <property type="molecule type" value="Genomic_DNA"/>
</dbReference>
<organism evidence="7">
    <name type="scientific">marine sediment metagenome</name>
    <dbReference type="NCBI Taxonomy" id="412755"/>
    <lineage>
        <taxon>unclassified sequences</taxon>
        <taxon>metagenomes</taxon>
        <taxon>ecological metagenomes</taxon>
    </lineage>
</organism>
<feature type="domain" description="AMP-binding enzyme C-terminal" evidence="6">
    <location>
        <begin position="2"/>
        <end position="68"/>
    </location>
</feature>
<dbReference type="GO" id="GO:0004321">
    <property type="term" value="F:fatty-acyl-CoA synthase activity"/>
    <property type="evidence" value="ECO:0007669"/>
    <property type="project" value="TreeGrafter"/>
</dbReference>
<dbReference type="SUPFAM" id="SSF56801">
    <property type="entry name" value="Acetyl-CoA synthetase-like"/>
    <property type="match status" value="1"/>
</dbReference>
<dbReference type="InterPro" id="IPR045851">
    <property type="entry name" value="AMP-bd_C_sf"/>
</dbReference>
<sequence>DEVAVASLPDENTGEKVKAWITLKKGFKVGKNITIEEIKKWCMENMAKWKSPRLIEVVRKMPVSMTGKVQRRELQEKDKAKVAQGKPIKG</sequence>
<name>A0A0F9C616_9ZZZZ</name>
<protein>
    <recommendedName>
        <fullName evidence="6">AMP-binding enzyme C-terminal domain-containing protein</fullName>
    </recommendedName>
</protein>
<dbReference type="GO" id="GO:0006633">
    <property type="term" value="P:fatty acid biosynthetic process"/>
    <property type="evidence" value="ECO:0007669"/>
    <property type="project" value="TreeGrafter"/>
</dbReference>
<evidence type="ECO:0000256" key="1">
    <source>
        <dbReference type="ARBA" id="ARBA00006432"/>
    </source>
</evidence>
<evidence type="ECO:0000313" key="7">
    <source>
        <dbReference type="EMBL" id="KKK97874.1"/>
    </source>
</evidence>
<dbReference type="GO" id="GO:0005524">
    <property type="term" value="F:ATP binding"/>
    <property type="evidence" value="ECO:0007669"/>
    <property type="project" value="UniProtKB-KW"/>
</dbReference>
<proteinExistence type="inferred from homology"/>
<comment type="caution">
    <text evidence="7">The sequence shown here is derived from an EMBL/GenBank/DDBJ whole genome shotgun (WGS) entry which is preliminary data.</text>
</comment>
<dbReference type="GO" id="GO:0006637">
    <property type="term" value="P:acyl-CoA metabolic process"/>
    <property type="evidence" value="ECO:0007669"/>
    <property type="project" value="TreeGrafter"/>
</dbReference>
<evidence type="ECO:0000256" key="3">
    <source>
        <dbReference type="ARBA" id="ARBA00022741"/>
    </source>
</evidence>
<dbReference type="PANTHER" id="PTHR43605:SF10">
    <property type="entry name" value="ACYL-COA SYNTHETASE MEDIUM CHAIN FAMILY MEMBER 3"/>
    <property type="match status" value="1"/>
</dbReference>
<keyword evidence="4" id="KW-0067">ATP-binding</keyword>
<feature type="non-terminal residue" evidence="7">
    <location>
        <position position="1"/>
    </location>
</feature>
<dbReference type="AlphaFoldDB" id="A0A0F9C616"/>
<feature type="region of interest" description="Disordered" evidence="5">
    <location>
        <begin position="68"/>
        <end position="90"/>
    </location>
</feature>
<accession>A0A0F9C616</accession>
<gene>
    <name evidence="7" type="ORF">LCGC14_2648410</name>
</gene>
<evidence type="ECO:0000256" key="4">
    <source>
        <dbReference type="ARBA" id="ARBA00022840"/>
    </source>
</evidence>
<keyword evidence="3" id="KW-0547">Nucleotide-binding</keyword>
<evidence type="ECO:0000259" key="6">
    <source>
        <dbReference type="Pfam" id="PF13193"/>
    </source>
</evidence>
<comment type="similarity">
    <text evidence="1">Belongs to the ATP-dependent AMP-binding enzyme family.</text>
</comment>
<keyword evidence="2" id="KW-0436">Ligase</keyword>
<dbReference type="Gene3D" id="3.30.300.30">
    <property type="match status" value="1"/>
</dbReference>
<reference evidence="7" key="1">
    <citation type="journal article" date="2015" name="Nature">
        <title>Complex archaea that bridge the gap between prokaryotes and eukaryotes.</title>
        <authorList>
            <person name="Spang A."/>
            <person name="Saw J.H."/>
            <person name="Jorgensen S.L."/>
            <person name="Zaremba-Niedzwiedzka K."/>
            <person name="Martijn J."/>
            <person name="Lind A.E."/>
            <person name="van Eijk R."/>
            <person name="Schleper C."/>
            <person name="Guy L."/>
            <person name="Ettema T.J."/>
        </authorList>
    </citation>
    <scope>NUCLEOTIDE SEQUENCE</scope>
</reference>
<dbReference type="PANTHER" id="PTHR43605">
    <property type="entry name" value="ACYL-COENZYME A SYNTHETASE"/>
    <property type="match status" value="1"/>
</dbReference>
<dbReference type="InterPro" id="IPR051087">
    <property type="entry name" value="Mitochondrial_ACSM"/>
</dbReference>
<dbReference type="GO" id="GO:0015645">
    <property type="term" value="F:fatty acid ligase activity"/>
    <property type="evidence" value="ECO:0007669"/>
    <property type="project" value="TreeGrafter"/>
</dbReference>
<evidence type="ECO:0000256" key="5">
    <source>
        <dbReference type="SAM" id="MobiDB-lite"/>
    </source>
</evidence>
<evidence type="ECO:0000256" key="2">
    <source>
        <dbReference type="ARBA" id="ARBA00022598"/>
    </source>
</evidence>
<dbReference type="Pfam" id="PF13193">
    <property type="entry name" value="AMP-binding_C"/>
    <property type="match status" value="1"/>
</dbReference>